<sequence length="228" mass="24007">MIIVGLAVAVVASAVTVASVVAGRPEPACACSIEPNLRGPARDAAVRFEAVVRQGDVAGAWPLLTDAARTRYDDIAGFRPVFDRLHEALNGTGGPEKAADGWHAVDDRMLSNRPSEVVVVRHETGPTRMVWSLLVLAPLGHVGDERVDPEPPVLRLTAVRDGDRVRVERPGGDLSRASFVAIDSAGQESRPGREGGNTLFWSRPPEGPVVIVAVERGAAGPRIGAAVA</sequence>
<keyword evidence="3" id="KW-1185">Reference proteome</keyword>
<organism evidence="2 3">
    <name type="scientific">Paractinoplanes ovalisporus</name>
    <dbReference type="NCBI Taxonomy" id="2810368"/>
    <lineage>
        <taxon>Bacteria</taxon>
        <taxon>Bacillati</taxon>
        <taxon>Actinomycetota</taxon>
        <taxon>Actinomycetes</taxon>
        <taxon>Micromonosporales</taxon>
        <taxon>Micromonosporaceae</taxon>
        <taxon>Paractinoplanes</taxon>
    </lineage>
</organism>
<dbReference type="Proteomes" id="UP000632138">
    <property type="component" value="Unassembled WGS sequence"/>
</dbReference>
<keyword evidence="1" id="KW-0732">Signal</keyword>
<gene>
    <name evidence="2" type="ORF">JIG36_23405</name>
</gene>
<evidence type="ECO:0000256" key="1">
    <source>
        <dbReference type="SAM" id="SignalP"/>
    </source>
</evidence>
<accession>A0ABS2AFA3</accession>
<reference evidence="2 3" key="1">
    <citation type="submission" date="2021-01" db="EMBL/GenBank/DDBJ databases">
        <title>Actinoplanes sp. nov. LDG1-06 isolated from lichen.</title>
        <authorList>
            <person name="Saeng-In P."/>
            <person name="Phongsopitanun W."/>
            <person name="Kanchanasin P."/>
            <person name="Yuki M."/>
            <person name="Kudo T."/>
            <person name="Ohkuma M."/>
            <person name="Tanasupawat S."/>
        </authorList>
    </citation>
    <scope>NUCLEOTIDE SEQUENCE [LARGE SCALE GENOMIC DNA]</scope>
    <source>
        <strain evidence="2 3">LDG1-06</strain>
    </source>
</reference>
<evidence type="ECO:0000313" key="2">
    <source>
        <dbReference type="EMBL" id="MBM2618508.1"/>
    </source>
</evidence>
<protein>
    <submittedName>
        <fullName evidence="2">Uncharacterized protein</fullName>
    </submittedName>
</protein>
<dbReference type="EMBL" id="JAENHP010000007">
    <property type="protein sequence ID" value="MBM2618508.1"/>
    <property type="molecule type" value="Genomic_DNA"/>
</dbReference>
<feature type="chain" id="PRO_5046622668" evidence="1">
    <location>
        <begin position="23"/>
        <end position="228"/>
    </location>
</feature>
<comment type="caution">
    <text evidence="2">The sequence shown here is derived from an EMBL/GenBank/DDBJ whole genome shotgun (WGS) entry which is preliminary data.</text>
</comment>
<dbReference type="RefSeq" id="WP_203378510.1">
    <property type="nucleotide sequence ID" value="NZ_JAENHP010000007.1"/>
</dbReference>
<name>A0ABS2AFA3_9ACTN</name>
<evidence type="ECO:0000313" key="3">
    <source>
        <dbReference type="Proteomes" id="UP000632138"/>
    </source>
</evidence>
<proteinExistence type="predicted"/>
<feature type="signal peptide" evidence="1">
    <location>
        <begin position="1"/>
        <end position="22"/>
    </location>
</feature>